<dbReference type="InterPro" id="IPR011009">
    <property type="entry name" value="Kinase-like_dom_sf"/>
</dbReference>
<evidence type="ECO:0000259" key="1">
    <source>
        <dbReference type="Pfam" id="PF03109"/>
    </source>
</evidence>
<sequence>MVGRVIDCPIEPERLAQTTADSPYVIEAFDSGLTAEVYRVRFDNKDFTLKKKRQSAKVQNLDGQFSFLNEVQRRQDFQKLKAERRTGRSLDGIVNTVYADYRLGIILSEWIEGAPIQNLTTEILQQLFSTLMMCEQNGLFEWDLCSGNLLVDHHQQLKLFDFGYMYEFDPRRAFNSNGTNDPLFNFCERFETRFLSGWLLEKGYTQDKALILFREVKMTALKAIEDKITWLEGNGGESHIIEYYRGIQREFSEAISSQSVLERCFLTTMFRSHVLDIEDDLEGKSCTALTLKRIDVVQEILNHHFPLLESYGALFYQNEGASQEELRLRYEQKRKLAES</sequence>
<dbReference type="Gene3D" id="1.10.510.10">
    <property type="entry name" value="Transferase(Phosphotransferase) domain 1"/>
    <property type="match status" value="1"/>
</dbReference>
<keyword evidence="3" id="KW-1185">Reference proteome</keyword>
<dbReference type="Pfam" id="PF03109">
    <property type="entry name" value="ABC1"/>
    <property type="match status" value="1"/>
</dbReference>
<feature type="domain" description="ABC1 atypical kinase-like" evidence="1">
    <location>
        <begin position="60"/>
        <end position="171"/>
    </location>
</feature>
<dbReference type="Proteomes" id="UP000075609">
    <property type="component" value="Unassembled WGS sequence"/>
</dbReference>
<name>A0ABR5W515_9VIBR</name>
<comment type="caution">
    <text evidence="2">The sequence shown here is derived from an EMBL/GenBank/DDBJ whole genome shotgun (WGS) entry which is preliminary data.</text>
</comment>
<protein>
    <submittedName>
        <fullName evidence="2">Phosphotransferase</fullName>
    </submittedName>
</protein>
<dbReference type="EMBL" id="LOBP01000073">
    <property type="protein sequence ID" value="KYN90313.1"/>
    <property type="molecule type" value="Genomic_DNA"/>
</dbReference>
<dbReference type="SUPFAM" id="SSF56112">
    <property type="entry name" value="Protein kinase-like (PK-like)"/>
    <property type="match status" value="1"/>
</dbReference>
<evidence type="ECO:0000313" key="2">
    <source>
        <dbReference type="EMBL" id="KYN90313.1"/>
    </source>
</evidence>
<reference evidence="2 3" key="1">
    <citation type="submission" date="2015-12" db="EMBL/GenBank/DDBJ databases">
        <authorList>
            <person name="Tarr C.L."/>
            <person name="Gladney L.M."/>
        </authorList>
    </citation>
    <scope>NUCLEOTIDE SEQUENCE [LARGE SCALE GENOMIC DNA]</scope>
    <source>
        <strain evidence="2 3">1048-83</strain>
    </source>
</reference>
<organism evidence="2 3">
    <name type="scientific">Vibrio cidicii</name>
    <dbReference type="NCBI Taxonomy" id="1763883"/>
    <lineage>
        <taxon>Bacteria</taxon>
        <taxon>Pseudomonadati</taxon>
        <taxon>Pseudomonadota</taxon>
        <taxon>Gammaproteobacteria</taxon>
        <taxon>Vibrionales</taxon>
        <taxon>Vibrionaceae</taxon>
        <taxon>Vibrio</taxon>
    </lineage>
</organism>
<gene>
    <name evidence="2" type="ORF">ATY35_21150</name>
</gene>
<proteinExistence type="predicted"/>
<accession>A0ABR5W515</accession>
<evidence type="ECO:0000313" key="3">
    <source>
        <dbReference type="Proteomes" id="UP000075609"/>
    </source>
</evidence>
<dbReference type="Gene3D" id="3.30.200.20">
    <property type="entry name" value="Phosphorylase Kinase, domain 1"/>
    <property type="match status" value="1"/>
</dbReference>
<dbReference type="InterPro" id="IPR004147">
    <property type="entry name" value="ABC1_dom"/>
</dbReference>
<feature type="non-terminal residue" evidence="2">
    <location>
        <position position="339"/>
    </location>
</feature>